<evidence type="ECO:0000256" key="1">
    <source>
        <dbReference type="ARBA" id="ARBA00022987"/>
    </source>
</evidence>
<reference evidence="4" key="2">
    <citation type="submission" date="2018-05" db="EMBL/GenBank/DDBJ databases">
        <authorList>
            <person name="Moura L."/>
            <person name="Setubal J.C."/>
        </authorList>
    </citation>
    <scope>NUCLEOTIDE SEQUENCE</scope>
    <source>
        <strain evidence="4">ZC4RG45</strain>
    </source>
</reference>
<dbReference type="Proteomes" id="UP000249324">
    <property type="component" value="Unassembled WGS sequence"/>
</dbReference>
<protein>
    <submittedName>
        <fullName evidence="5">Gas vesicle protein K</fullName>
    </submittedName>
</protein>
<accession>A0A2W4JNQ2</accession>
<evidence type="ECO:0000313" key="6">
    <source>
        <dbReference type="Proteomes" id="UP000249324"/>
    </source>
</evidence>
<reference evidence="4 6" key="3">
    <citation type="journal article" date="2021" name="BMC Genomics">
        <title>Genome-resolved metagenome and metatranscriptome analyses of thermophilic composting reveal key bacterial players and their metabolic interactions.</title>
        <authorList>
            <person name="Braga L.P.P."/>
            <person name="Pereira R.V."/>
            <person name="Martins L.F."/>
            <person name="Moura L.M.S."/>
            <person name="Sanchez F.B."/>
            <person name="Patane J.S.L."/>
            <person name="da Silva A.M."/>
            <person name="Setubal J.C."/>
        </authorList>
    </citation>
    <scope>NUCLEOTIDE SEQUENCE [LARGE SCALE GENOMIC DNA]</scope>
    <source>
        <strain evidence="4">ZC4RG45</strain>
    </source>
</reference>
<keyword evidence="1" id="KW-0304">Gas vesicle</keyword>
<dbReference type="PANTHER" id="PTHR40137">
    <property type="entry name" value="PROTEIN GVPK 1"/>
    <property type="match status" value="1"/>
</dbReference>
<comment type="caution">
    <text evidence="5">The sequence shown here is derived from an EMBL/GenBank/DDBJ whole genome shotgun (WGS) entry which is preliminary data.</text>
</comment>
<dbReference type="GO" id="GO:0031411">
    <property type="term" value="C:gas vesicle"/>
    <property type="evidence" value="ECO:0007669"/>
    <property type="project" value="UniProtKB-SubCell"/>
</dbReference>
<dbReference type="AlphaFoldDB" id="A0A2W4JNQ2"/>
<dbReference type="Pfam" id="PF05121">
    <property type="entry name" value="GvpK"/>
    <property type="match status" value="1"/>
</dbReference>
<reference evidence="5" key="1">
    <citation type="submission" date="2018-05" db="EMBL/GenBank/DDBJ databases">
        <authorList>
            <person name="Lanie J.A."/>
            <person name="Ng W.-L."/>
            <person name="Kazmierczak K.M."/>
            <person name="Andrzejewski T.M."/>
            <person name="Davidsen T.M."/>
            <person name="Wayne K.J."/>
            <person name="Tettelin H."/>
            <person name="Glass J.I."/>
            <person name="Rusch D."/>
            <person name="Podicherti R."/>
            <person name="Tsui H.-C.T."/>
            <person name="Winkler M.E."/>
        </authorList>
    </citation>
    <scope>NUCLEOTIDE SEQUENCE</scope>
    <source>
        <strain evidence="5">ZC4RG45</strain>
    </source>
</reference>
<reference evidence="4" key="4">
    <citation type="submission" date="2023-08" db="EMBL/GenBank/DDBJ databases">
        <authorList>
            <person name="Guima S.E.S."/>
            <person name="Martins L.F."/>
            <person name="Silva A.M."/>
            <person name="Setubal J.C."/>
        </authorList>
    </citation>
    <scope>NUCLEOTIDE SEQUENCE</scope>
    <source>
        <strain evidence="4">ZC4RG45</strain>
    </source>
</reference>
<comment type="subcellular location">
    <subcellularLocation>
        <location evidence="2">Gas vesicle</location>
    </subcellularLocation>
</comment>
<dbReference type="PANTHER" id="PTHR40137:SF2">
    <property type="entry name" value="PROTEIN GVPK 1"/>
    <property type="match status" value="1"/>
</dbReference>
<dbReference type="EMBL" id="QGUI01000170">
    <property type="protein sequence ID" value="PZM99345.1"/>
    <property type="molecule type" value="Genomic_DNA"/>
</dbReference>
<dbReference type="GO" id="GO:0031412">
    <property type="term" value="P:gas vesicle organization"/>
    <property type="evidence" value="ECO:0007669"/>
    <property type="project" value="InterPro"/>
</dbReference>
<dbReference type="InterPro" id="IPR007805">
    <property type="entry name" value="GvpK"/>
</dbReference>
<sequence length="100" mass="10877">MTAPRGRKPLRLDADPDDVGRGLGGLVVAVLDLVRQLLERQALRRVDAGGLSADEVERLGQALLALEERFEELRETFGVGSGPTLPFDAAELLAEMERKP</sequence>
<gene>
    <name evidence="4" type="ORF">DIU77_005670</name>
    <name evidence="5" type="ORF">DIU77_06025</name>
</gene>
<evidence type="ECO:0000313" key="5">
    <source>
        <dbReference type="EMBL" id="PZM99345.1"/>
    </source>
</evidence>
<proteinExistence type="inferred from homology"/>
<dbReference type="STRING" id="1111738.GCA_000427905_03491"/>
<dbReference type="EMBL" id="QGUI02000045">
    <property type="protein sequence ID" value="MFO7191712.1"/>
    <property type="molecule type" value="Genomic_DNA"/>
</dbReference>
<evidence type="ECO:0000256" key="3">
    <source>
        <dbReference type="ARBA" id="ARBA00035659"/>
    </source>
</evidence>
<comment type="similarity">
    <text evidence="3">Belongs to the gas vesicle GvpK family.</text>
</comment>
<evidence type="ECO:0000313" key="4">
    <source>
        <dbReference type="EMBL" id="MFO7191712.1"/>
    </source>
</evidence>
<organism evidence="5">
    <name type="scientific">Thermocrispum agreste</name>
    <dbReference type="NCBI Taxonomy" id="37925"/>
    <lineage>
        <taxon>Bacteria</taxon>
        <taxon>Bacillati</taxon>
        <taxon>Actinomycetota</taxon>
        <taxon>Actinomycetes</taxon>
        <taxon>Pseudonocardiales</taxon>
        <taxon>Pseudonocardiaceae</taxon>
        <taxon>Thermocrispum</taxon>
    </lineage>
</organism>
<evidence type="ECO:0000256" key="2">
    <source>
        <dbReference type="ARBA" id="ARBA00035108"/>
    </source>
</evidence>
<name>A0A2W4JNQ2_9PSEU</name>